<accession>A0AAE3KRE2</accession>
<keyword evidence="2" id="KW-1185">Reference proteome</keyword>
<dbReference type="AlphaFoldDB" id="A0AAE3KRE2"/>
<dbReference type="EMBL" id="JAMZMM010000049">
    <property type="protein sequence ID" value="MCP2728327.1"/>
    <property type="molecule type" value="Genomic_DNA"/>
</dbReference>
<evidence type="ECO:0000313" key="1">
    <source>
        <dbReference type="EMBL" id="MCP2728327.1"/>
    </source>
</evidence>
<comment type="caution">
    <text evidence="1">The sequence shown here is derived from an EMBL/GenBank/DDBJ whole genome shotgun (WGS) entry which is preliminary data.</text>
</comment>
<protein>
    <submittedName>
        <fullName evidence="1">Uncharacterized protein</fullName>
    </submittedName>
</protein>
<dbReference type="RefSeq" id="WP_254011123.1">
    <property type="nucleotide sequence ID" value="NZ_JAMZMM010000049.1"/>
</dbReference>
<sequence>MSIFDQSHQTVTYQYNAAGNINFGAVENRADLISELEKLKAEVTKARDAEVIDAEVATDVDCQITKAVQQAKKPEPNKNTILQYITTAKNLITGVAEAGGIVTALMEVAKLVQNLF</sequence>
<name>A0AAE3KRE2_9CYAN</name>
<dbReference type="Proteomes" id="UP001204953">
    <property type="component" value="Unassembled WGS sequence"/>
</dbReference>
<gene>
    <name evidence="1" type="ORF">NJ959_07545</name>
</gene>
<proteinExistence type="predicted"/>
<organism evidence="1 2">
    <name type="scientific">Limnofasciculus baicalensis BBK-W-15</name>
    <dbReference type="NCBI Taxonomy" id="2699891"/>
    <lineage>
        <taxon>Bacteria</taxon>
        <taxon>Bacillati</taxon>
        <taxon>Cyanobacteriota</taxon>
        <taxon>Cyanophyceae</taxon>
        <taxon>Coleofasciculales</taxon>
        <taxon>Coleofasciculaceae</taxon>
        <taxon>Limnofasciculus</taxon>
        <taxon>Limnofasciculus baicalensis</taxon>
    </lineage>
</organism>
<reference evidence="1" key="1">
    <citation type="submission" date="2022-06" db="EMBL/GenBank/DDBJ databases">
        <title>New cyanobacteria of genus Symplocastrum in benthos of Lake Baikal.</title>
        <authorList>
            <person name="Sorokovikova E."/>
            <person name="Tikhonova I."/>
            <person name="Krasnopeev A."/>
            <person name="Evseev P."/>
            <person name="Gladkikh A."/>
            <person name="Belykh O."/>
        </authorList>
    </citation>
    <scope>NUCLEOTIDE SEQUENCE</scope>
    <source>
        <strain evidence="1">BBK-W-15</strain>
    </source>
</reference>
<evidence type="ECO:0000313" key="2">
    <source>
        <dbReference type="Proteomes" id="UP001204953"/>
    </source>
</evidence>